<evidence type="ECO:0000256" key="4">
    <source>
        <dbReference type="ARBA" id="ARBA00023136"/>
    </source>
</evidence>
<dbReference type="Gene3D" id="1.20.1720.10">
    <property type="entry name" value="Multidrug resistance protein D"/>
    <property type="match status" value="1"/>
</dbReference>
<sequence>MSTTSNTHTTARGTALSRRQLAILVVVLLADVLDLMDSTITNIAAPTIVREIGGGESLVKWLGASYALAIGVLLVVGGRLGDRYGKRRIFLIGIAGFTLASLICGLAIDPTMLIGARLLQGGFGALLIPQGISVLIGVLRREQLPFVFSLFGPVMGASAVLGPIAAGLIIGANIAGLTWRPMFLINIILGTIGFIIAYRVLPEETPDGQQRIDGLGAGLLGLTMLGLIYGLIQGSTDGWTLVPIISLAVGVIGFVLFCLRQKAAANPLILPSLLRNRGFTSGLILGLAYFAAVNGFAYVVSLFFQLQLGLTSTEAALGLAPLMVGIIGSSLISRPLIPTLGRRLVVDGLAVTLLGAAALFLTVVFTGTQVNALWTAPPILILGAGMGACFSSIYDVAIGDVAPAEAGSASGSLSAVQQLAAAIGSAIVTTVYFSQAAAHGGIQALTISVAVVGGIIAVCLGLVWLLPKKAAEDQH</sequence>
<dbReference type="GO" id="GO:0022857">
    <property type="term" value="F:transmembrane transporter activity"/>
    <property type="evidence" value="ECO:0007669"/>
    <property type="project" value="InterPro"/>
</dbReference>
<feature type="transmembrane region" description="Helical" evidence="5">
    <location>
        <begin position="57"/>
        <end position="77"/>
    </location>
</feature>
<feature type="transmembrane region" description="Helical" evidence="5">
    <location>
        <begin position="238"/>
        <end position="259"/>
    </location>
</feature>
<dbReference type="Proteomes" id="UP000257080">
    <property type="component" value="Unassembled WGS sequence"/>
</dbReference>
<protein>
    <submittedName>
        <fullName evidence="7">MFS transporter</fullName>
    </submittedName>
</protein>
<evidence type="ECO:0000256" key="1">
    <source>
        <dbReference type="ARBA" id="ARBA00004651"/>
    </source>
</evidence>
<feature type="transmembrane region" description="Helical" evidence="5">
    <location>
        <begin position="89"/>
        <end position="108"/>
    </location>
</feature>
<dbReference type="InterPro" id="IPR020846">
    <property type="entry name" value="MFS_dom"/>
</dbReference>
<organism evidence="7 8">
    <name type="scientific">Subtercola boreus</name>
    <dbReference type="NCBI Taxonomy" id="120213"/>
    <lineage>
        <taxon>Bacteria</taxon>
        <taxon>Bacillati</taxon>
        <taxon>Actinomycetota</taxon>
        <taxon>Actinomycetes</taxon>
        <taxon>Micrococcales</taxon>
        <taxon>Microbacteriaceae</taxon>
        <taxon>Subtercola</taxon>
    </lineage>
</organism>
<gene>
    <name evidence="7" type="ORF">B7R25_16245</name>
</gene>
<dbReference type="PANTHER" id="PTHR42718:SF39">
    <property type="entry name" value="ACTINORHODIN TRANSPORTER-RELATED"/>
    <property type="match status" value="1"/>
</dbReference>
<evidence type="ECO:0000256" key="2">
    <source>
        <dbReference type="ARBA" id="ARBA00022692"/>
    </source>
</evidence>
<proteinExistence type="predicted"/>
<reference evidence="7 8" key="1">
    <citation type="submission" date="2017-04" db="EMBL/GenBank/DDBJ databases">
        <title>Comparative genome analysis of Subtercola boreus.</title>
        <authorList>
            <person name="Cho Y.-J."/>
            <person name="Cho A."/>
            <person name="Kim O.-S."/>
            <person name="Lee J.-I."/>
        </authorList>
    </citation>
    <scope>NUCLEOTIDE SEQUENCE [LARGE SCALE GENOMIC DNA]</scope>
    <source>
        <strain evidence="7 8">P28004</strain>
    </source>
</reference>
<keyword evidence="4 5" id="KW-0472">Membrane</keyword>
<feature type="transmembrane region" description="Helical" evidence="5">
    <location>
        <begin position="344"/>
        <end position="367"/>
    </location>
</feature>
<dbReference type="EMBL" id="NBXE01000036">
    <property type="protein sequence ID" value="RFA24723.1"/>
    <property type="molecule type" value="Genomic_DNA"/>
</dbReference>
<feature type="transmembrane region" description="Helical" evidence="5">
    <location>
        <begin position="182"/>
        <end position="201"/>
    </location>
</feature>
<dbReference type="PANTHER" id="PTHR42718">
    <property type="entry name" value="MAJOR FACILITATOR SUPERFAMILY MULTIDRUG TRANSPORTER MFSC"/>
    <property type="match status" value="1"/>
</dbReference>
<feature type="transmembrane region" description="Helical" evidence="5">
    <location>
        <begin position="114"/>
        <end position="139"/>
    </location>
</feature>
<evidence type="ECO:0000313" key="8">
    <source>
        <dbReference type="Proteomes" id="UP000257080"/>
    </source>
</evidence>
<feature type="transmembrane region" description="Helical" evidence="5">
    <location>
        <begin position="213"/>
        <end position="232"/>
    </location>
</feature>
<evidence type="ECO:0000256" key="3">
    <source>
        <dbReference type="ARBA" id="ARBA00022989"/>
    </source>
</evidence>
<feature type="transmembrane region" description="Helical" evidence="5">
    <location>
        <begin position="379"/>
        <end position="398"/>
    </location>
</feature>
<feature type="transmembrane region" description="Helical" evidence="5">
    <location>
        <begin position="444"/>
        <end position="466"/>
    </location>
</feature>
<accession>A0A3E0W640</accession>
<feature type="transmembrane region" description="Helical" evidence="5">
    <location>
        <begin position="146"/>
        <end position="170"/>
    </location>
</feature>
<dbReference type="OrthoDB" id="7375466at2"/>
<comment type="caution">
    <text evidence="7">The sequence shown here is derived from an EMBL/GenBank/DDBJ whole genome shotgun (WGS) entry which is preliminary data.</text>
</comment>
<dbReference type="PROSITE" id="PS50850">
    <property type="entry name" value="MFS"/>
    <property type="match status" value="1"/>
</dbReference>
<keyword evidence="2 5" id="KW-0812">Transmembrane</keyword>
<feature type="transmembrane region" description="Helical" evidence="5">
    <location>
        <begin position="315"/>
        <end position="332"/>
    </location>
</feature>
<keyword evidence="3 5" id="KW-1133">Transmembrane helix</keyword>
<evidence type="ECO:0000313" key="7">
    <source>
        <dbReference type="EMBL" id="RFA24723.1"/>
    </source>
</evidence>
<comment type="subcellular location">
    <subcellularLocation>
        <location evidence="1">Cell membrane</location>
        <topology evidence="1">Multi-pass membrane protein</topology>
    </subcellularLocation>
</comment>
<feature type="transmembrane region" description="Helical" evidence="5">
    <location>
        <begin position="21"/>
        <end position="45"/>
    </location>
</feature>
<dbReference type="SUPFAM" id="SSF103473">
    <property type="entry name" value="MFS general substrate transporter"/>
    <property type="match status" value="1"/>
</dbReference>
<dbReference type="Gene3D" id="1.20.1250.20">
    <property type="entry name" value="MFS general substrate transporter like domains"/>
    <property type="match status" value="1"/>
</dbReference>
<dbReference type="GO" id="GO:0005886">
    <property type="term" value="C:plasma membrane"/>
    <property type="evidence" value="ECO:0007669"/>
    <property type="project" value="UniProtKB-SubCell"/>
</dbReference>
<feature type="transmembrane region" description="Helical" evidence="5">
    <location>
        <begin position="279"/>
        <end position="303"/>
    </location>
</feature>
<feature type="domain" description="Major facilitator superfamily (MFS) profile" evidence="6">
    <location>
        <begin position="23"/>
        <end position="471"/>
    </location>
</feature>
<dbReference type="InterPro" id="IPR011701">
    <property type="entry name" value="MFS"/>
</dbReference>
<evidence type="ECO:0000259" key="6">
    <source>
        <dbReference type="PROSITE" id="PS50850"/>
    </source>
</evidence>
<evidence type="ECO:0000256" key="5">
    <source>
        <dbReference type="SAM" id="Phobius"/>
    </source>
</evidence>
<dbReference type="Pfam" id="PF07690">
    <property type="entry name" value="MFS_1"/>
    <property type="match status" value="1"/>
</dbReference>
<dbReference type="InterPro" id="IPR036259">
    <property type="entry name" value="MFS_trans_sf"/>
</dbReference>
<dbReference type="RefSeq" id="WP_116420037.1">
    <property type="nucleotide sequence ID" value="NZ_NBXC01000031.1"/>
</dbReference>
<name>A0A3E0W640_9MICO</name>
<dbReference type="AlphaFoldDB" id="A0A3E0W640"/>
<feature type="transmembrane region" description="Helical" evidence="5">
    <location>
        <begin position="419"/>
        <end position="438"/>
    </location>
</feature>